<reference evidence="1" key="1">
    <citation type="submission" date="2014-09" db="EMBL/GenBank/DDBJ databases">
        <authorList>
            <person name="Magalhaes I.L.F."/>
            <person name="Oliveira U."/>
            <person name="Santos F.R."/>
            <person name="Vidigal T.H.D.A."/>
            <person name="Brescovit A.D."/>
            <person name="Santos A.J."/>
        </authorList>
    </citation>
    <scope>NUCLEOTIDE SEQUENCE</scope>
    <source>
        <tissue evidence="1">Shoot tissue taken approximately 20 cm above the soil surface</tissue>
    </source>
</reference>
<proteinExistence type="predicted"/>
<accession>A0A0A9G2U1</accession>
<reference evidence="1" key="2">
    <citation type="journal article" date="2015" name="Data Brief">
        <title>Shoot transcriptome of the giant reed, Arundo donax.</title>
        <authorList>
            <person name="Barrero R.A."/>
            <person name="Guerrero F.D."/>
            <person name="Moolhuijzen P."/>
            <person name="Goolsby J.A."/>
            <person name="Tidwell J."/>
            <person name="Bellgard S.E."/>
            <person name="Bellgard M.I."/>
        </authorList>
    </citation>
    <scope>NUCLEOTIDE SEQUENCE</scope>
    <source>
        <tissue evidence="1">Shoot tissue taken approximately 20 cm above the soil surface</tissue>
    </source>
</reference>
<dbReference type="EMBL" id="GBRH01178501">
    <property type="protein sequence ID" value="JAE19395.1"/>
    <property type="molecule type" value="Transcribed_RNA"/>
</dbReference>
<organism evidence="1">
    <name type="scientific">Arundo donax</name>
    <name type="common">Giant reed</name>
    <name type="synonym">Donax arundinaceus</name>
    <dbReference type="NCBI Taxonomy" id="35708"/>
    <lineage>
        <taxon>Eukaryota</taxon>
        <taxon>Viridiplantae</taxon>
        <taxon>Streptophyta</taxon>
        <taxon>Embryophyta</taxon>
        <taxon>Tracheophyta</taxon>
        <taxon>Spermatophyta</taxon>
        <taxon>Magnoliopsida</taxon>
        <taxon>Liliopsida</taxon>
        <taxon>Poales</taxon>
        <taxon>Poaceae</taxon>
        <taxon>PACMAD clade</taxon>
        <taxon>Arundinoideae</taxon>
        <taxon>Arundineae</taxon>
        <taxon>Arundo</taxon>
    </lineage>
</organism>
<name>A0A0A9G2U1_ARUDO</name>
<evidence type="ECO:0000313" key="1">
    <source>
        <dbReference type="EMBL" id="JAE19395.1"/>
    </source>
</evidence>
<sequence>MGFSWKINSTKAQIKLKELYDVTIETNLRFISCKSQDCLLLYQMANGLCLLTYNMFNIDYLTLKCRVSTMFFITKYNRLAGYHCNIMGHKQTI</sequence>
<dbReference type="AlphaFoldDB" id="A0A0A9G2U1"/>
<protein>
    <submittedName>
        <fullName evidence="1">Uncharacterized protein</fullName>
    </submittedName>
</protein>